<evidence type="ECO:0000313" key="5">
    <source>
        <dbReference type="Proteomes" id="UP001143480"/>
    </source>
</evidence>
<proteinExistence type="inferred from homology"/>
<reference evidence="4" key="2">
    <citation type="submission" date="2023-01" db="EMBL/GenBank/DDBJ databases">
        <authorList>
            <person name="Sun Q."/>
            <person name="Evtushenko L."/>
        </authorList>
    </citation>
    <scope>NUCLEOTIDE SEQUENCE</scope>
    <source>
        <strain evidence="4">VKM Ac-1321</strain>
    </source>
</reference>
<dbReference type="PANTHER" id="PTHR37313:SF1">
    <property type="entry name" value="UPF0749 PROTEIN RV1823"/>
    <property type="match status" value="1"/>
</dbReference>
<evidence type="ECO:0000256" key="2">
    <source>
        <dbReference type="SAM" id="Coils"/>
    </source>
</evidence>
<dbReference type="EMBL" id="BSFP01000051">
    <property type="protein sequence ID" value="GLL04897.1"/>
    <property type="molecule type" value="Genomic_DNA"/>
</dbReference>
<dbReference type="InterPro" id="IPR010273">
    <property type="entry name" value="DUF881"/>
</dbReference>
<evidence type="ECO:0000256" key="3">
    <source>
        <dbReference type="SAM" id="MobiDB-lite"/>
    </source>
</evidence>
<accession>A0A9W6KPH9</accession>
<keyword evidence="5" id="KW-1185">Reference proteome</keyword>
<sequence length="288" mass="30461">MTLAADPDRPEKFEAPGRRHDDLLDELLRKPLDPGYAAATERRGGAPPPKAGRWLTAAAMLAVGFLLAVAYHQAVQAAPGTSQARDDLVADVHARQQTADDLQRRAAELRSQVDQARDDALADSAGAARLRDLAAGTGTGKVTGDGVAVRIVDAPAPVDPVTGRTAEENLGLVLDRDLQDVANGLWEAGAEAVAVNGQRLTATGTIRAAGGVILVDFRPVTSPYEVTAIGPPDIAARFGDSATAKRFKRYVEEYRMQFSVKQRKNLTLAGAAEPPLKYARTPSGGPSR</sequence>
<dbReference type="Gene3D" id="3.30.70.1880">
    <property type="entry name" value="Protein of unknown function DUF881"/>
    <property type="match status" value="1"/>
</dbReference>
<comment type="similarity">
    <text evidence="1">Belongs to the UPF0749 family.</text>
</comment>
<reference evidence="4" key="1">
    <citation type="journal article" date="2014" name="Int. J. Syst. Evol. Microbiol.">
        <title>Complete genome sequence of Corynebacterium casei LMG S-19264T (=DSM 44701T), isolated from a smear-ripened cheese.</title>
        <authorList>
            <consortium name="US DOE Joint Genome Institute (JGI-PGF)"/>
            <person name="Walter F."/>
            <person name="Albersmeier A."/>
            <person name="Kalinowski J."/>
            <person name="Ruckert C."/>
        </authorList>
    </citation>
    <scope>NUCLEOTIDE SEQUENCE</scope>
    <source>
        <strain evidence="4">VKM Ac-1321</strain>
    </source>
</reference>
<dbReference type="Proteomes" id="UP001143480">
    <property type="component" value="Unassembled WGS sequence"/>
</dbReference>
<feature type="coiled-coil region" evidence="2">
    <location>
        <begin position="92"/>
        <end position="119"/>
    </location>
</feature>
<dbReference type="GO" id="GO:0005886">
    <property type="term" value="C:plasma membrane"/>
    <property type="evidence" value="ECO:0007669"/>
    <property type="project" value="TreeGrafter"/>
</dbReference>
<evidence type="ECO:0000313" key="4">
    <source>
        <dbReference type="EMBL" id="GLL04897.1"/>
    </source>
</evidence>
<dbReference type="Pfam" id="PF05949">
    <property type="entry name" value="DUF881"/>
    <property type="match status" value="1"/>
</dbReference>
<protein>
    <submittedName>
        <fullName evidence="4">UPF0749 protein</fullName>
    </submittedName>
</protein>
<comment type="caution">
    <text evidence="4">The sequence shown here is derived from an EMBL/GenBank/DDBJ whole genome shotgun (WGS) entry which is preliminary data.</text>
</comment>
<gene>
    <name evidence="4" type="ORF">GCM10017581_066440</name>
</gene>
<name>A0A9W6KPH9_9ACTN</name>
<organism evidence="4 5">
    <name type="scientific">Dactylosporangium matsuzakiense</name>
    <dbReference type="NCBI Taxonomy" id="53360"/>
    <lineage>
        <taxon>Bacteria</taxon>
        <taxon>Bacillati</taxon>
        <taxon>Actinomycetota</taxon>
        <taxon>Actinomycetes</taxon>
        <taxon>Micromonosporales</taxon>
        <taxon>Micromonosporaceae</taxon>
        <taxon>Dactylosporangium</taxon>
    </lineage>
</organism>
<feature type="region of interest" description="Disordered" evidence="3">
    <location>
        <begin position="1"/>
        <end position="24"/>
    </location>
</feature>
<keyword evidence="2" id="KW-0175">Coiled coil</keyword>
<dbReference type="AlphaFoldDB" id="A0A9W6KPH9"/>
<dbReference type="RefSeq" id="WP_261959585.1">
    <property type="nucleotide sequence ID" value="NZ_BAAAXA010000001.1"/>
</dbReference>
<evidence type="ECO:0000256" key="1">
    <source>
        <dbReference type="ARBA" id="ARBA00009108"/>
    </source>
</evidence>
<dbReference type="PANTHER" id="PTHR37313">
    <property type="entry name" value="UPF0749 PROTEIN RV1825"/>
    <property type="match status" value="1"/>
</dbReference>